<protein>
    <submittedName>
        <fullName evidence="8">RDD family protein</fullName>
    </submittedName>
</protein>
<dbReference type="PANTHER" id="PTHR36115">
    <property type="entry name" value="PROLINE-RICH ANTIGEN HOMOLOG-RELATED"/>
    <property type="match status" value="1"/>
</dbReference>
<evidence type="ECO:0000256" key="1">
    <source>
        <dbReference type="ARBA" id="ARBA00004651"/>
    </source>
</evidence>
<comment type="caution">
    <text evidence="8">The sequence shown here is derived from an EMBL/GenBank/DDBJ whole genome shotgun (WGS) entry which is preliminary data.</text>
</comment>
<keyword evidence="5 6" id="KW-0472">Membrane</keyword>
<feature type="transmembrane region" description="Helical" evidence="6">
    <location>
        <begin position="100"/>
        <end position="119"/>
    </location>
</feature>
<dbReference type="Pfam" id="PF06271">
    <property type="entry name" value="RDD"/>
    <property type="match status" value="1"/>
</dbReference>
<keyword evidence="3 6" id="KW-0812">Transmembrane</keyword>
<evidence type="ECO:0000313" key="9">
    <source>
        <dbReference type="Proteomes" id="UP000218767"/>
    </source>
</evidence>
<evidence type="ECO:0000256" key="3">
    <source>
        <dbReference type="ARBA" id="ARBA00022692"/>
    </source>
</evidence>
<dbReference type="AlphaFoldDB" id="A0A2A4X3K8"/>
<organism evidence="8 9">
    <name type="scientific">SAR86 cluster bacterium</name>
    <dbReference type="NCBI Taxonomy" id="2030880"/>
    <lineage>
        <taxon>Bacteria</taxon>
        <taxon>Pseudomonadati</taxon>
        <taxon>Pseudomonadota</taxon>
        <taxon>Gammaproteobacteria</taxon>
        <taxon>SAR86 cluster</taxon>
    </lineage>
</organism>
<comment type="subcellular location">
    <subcellularLocation>
        <location evidence="1">Cell membrane</location>
        <topology evidence="1">Multi-pass membrane protein</topology>
    </subcellularLocation>
</comment>
<keyword evidence="4 6" id="KW-1133">Transmembrane helix</keyword>
<feature type="transmembrane region" description="Helical" evidence="6">
    <location>
        <begin position="49"/>
        <end position="67"/>
    </location>
</feature>
<evidence type="ECO:0000313" key="8">
    <source>
        <dbReference type="EMBL" id="PCI76645.1"/>
    </source>
</evidence>
<evidence type="ECO:0000256" key="5">
    <source>
        <dbReference type="ARBA" id="ARBA00023136"/>
    </source>
</evidence>
<dbReference type="InterPro" id="IPR010432">
    <property type="entry name" value="RDD"/>
</dbReference>
<dbReference type="GO" id="GO:0005886">
    <property type="term" value="C:plasma membrane"/>
    <property type="evidence" value="ECO:0007669"/>
    <property type="project" value="UniProtKB-SubCell"/>
</dbReference>
<reference evidence="9" key="1">
    <citation type="submission" date="2017-08" db="EMBL/GenBank/DDBJ databases">
        <title>A dynamic microbial community with high functional redundancy inhabits the cold, oxic subseafloor aquifer.</title>
        <authorList>
            <person name="Tully B.J."/>
            <person name="Wheat C.G."/>
            <person name="Glazer B.T."/>
            <person name="Huber J.A."/>
        </authorList>
    </citation>
    <scope>NUCLEOTIDE SEQUENCE [LARGE SCALE GENOMIC DNA]</scope>
</reference>
<accession>A0A2A4X3K8</accession>
<dbReference type="Proteomes" id="UP000218767">
    <property type="component" value="Unassembled WGS sequence"/>
</dbReference>
<evidence type="ECO:0000256" key="6">
    <source>
        <dbReference type="SAM" id="Phobius"/>
    </source>
</evidence>
<evidence type="ECO:0000256" key="4">
    <source>
        <dbReference type="ARBA" id="ARBA00022989"/>
    </source>
</evidence>
<evidence type="ECO:0000256" key="2">
    <source>
        <dbReference type="ARBA" id="ARBA00022475"/>
    </source>
</evidence>
<dbReference type="EMBL" id="NVUL01000054">
    <property type="protein sequence ID" value="PCI76645.1"/>
    <property type="molecule type" value="Genomic_DNA"/>
</dbReference>
<feature type="domain" description="RDD" evidence="7">
    <location>
        <begin position="1"/>
        <end position="131"/>
    </location>
</feature>
<gene>
    <name evidence="8" type="ORF">COB20_09960</name>
</gene>
<keyword evidence="2" id="KW-1003">Cell membrane</keyword>
<feature type="transmembrane region" description="Helical" evidence="6">
    <location>
        <begin position="7"/>
        <end position="29"/>
    </location>
</feature>
<dbReference type="PANTHER" id="PTHR36115:SF10">
    <property type="entry name" value="RDD DOMAIN-CONTAINING PROTEIN"/>
    <property type="match status" value="1"/>
</dbReference>
<evidence type="ECO:0000259" key="7">
    <source>
        <dbReference type="Pfam" id="PF06271"/>
    </source>
</evidence>
<dbReference type="InterPro" id="IPR051791">
    <property type="entry name" value="Pra-immunoreactive"/>
</dbReference>
<proteinExistence type="predicted"/>
<sequence>MRRLAALLYDGFLVAAIWMVLGFSLQLIVGTESNQLVDGVVQTDPLLDAILFTIMVASGSGFYIWFWTRSGQTLGMIAWRIKVESLDGGLIDFKQGVIRYIAAWPAFFLLGLGYLSIYLDSNGDAAHDKMSHSKVVLLPQSHRPFD</sequence>
<name>A0A2A4X3K8_9GAMM</name>